<sequence>MSANEENLAGLLSQRKSFRSAITRAYNQLKSNGAMPSLESAATLQSEYAEITLQLADLNHEDDSDYMEKINLVIDFISLYHSVDRQTSRQTMSLTARNRCQVKIEQLDKLVEKFPTRNGLLDDLHEKLENIV</sequence>
<organism evidence="1">
    <name type="scientific">Dermatophagoides farinae</name>
    <name type="common">American house dust mite</name>
    <dbReference type="NCBI Taxonomy" id="6954"/>
    <lineage>
        <taxon>Eukaryota</taxon>
        <taxon>Metazoa</taxon>
        <taxon>Ecdysozoa</taxon>
        <taxon>Arthropoda</taxon>
        <taxon>Chelicerata</taxon>
        <taxon>Arachnida</taxon>
        <taxon>Acari</taxon>
        <taxon>Acariformes</taxon>
        <taxon>Sarcoptiformes</taxon>
        <taxon>Astigmata</taxon>
        <taxon>Psoroptidia</taxon>
        <taxon>Analgoidea</taxon>
        <taxon>Pyroglyphidae</taxon>
        <taxon>Dermatophagoidinae</taxon>
        <taxon>Dermatophagoides</taxon>
    </lineage>
</organism>
<evidence type="ECO:0000313" key="1">
    <source>
        <dbReference type="EMBL" id="KAH7637385.1"/>
    </source>
</evidence>
<proteinExistence type="predicted"/>
<reference evidence="1" key="1">
    <citation type="submission" date="2020-06" db="EMBL/GenBank/DDBJ databases">
        <authorList>
            <person name="Ji K."/>
            <person name="Li J."/>
        </authorList>
    </citation>
    <scope>NUCLEOTIDE SEQUENCE</scope>
    <source>
        <strain evidence="1">JKM2019</strain>
        <tissue evidence="1">Whole body</tissue>
    </source>
</reference>
<accession>A0A9D4NTB7</accession>
<dbReference type="AlphaFoldDB" id="A0A9D4NTB7"/>
<dbReference type="EMBL" id="SDOV01000009">
    <property type="protein sequence ID" value="KAH7637385.1"/>
    <property type="molecule type" value="Genomic_DNA"/>
</dbReference>
<reference evidence="1" key="2">
    <citation type="journal article" date="2021" name="World Allergy Organ. J.">
        <title>Chromosome-level assembly of Dermatophagoides farinae genome and transcriptome reveals two novel allergens Der f 37 and Der f 39.</title>
        <authorList>
            <person name="Chen J."/>
            <person name="Cai Z."/>
            <person name="Fan D."/>
            <person name="Hu J."/>
            <person name="Hou Y."/>
            <person name="He Y."/>
            <person name="Zhang Z."/>
            <person name="Zhao Z."/>
            <person name="Gao P."/>
            <person name="Hu W."/>
            <person name="Sun J."/>
            <person name="Li J."/>
            <person name="Ji K."/>
        </authorList>
    </citation>
    <scope>NUCLEOTIDE SEQUENCE</scope>
    <source>
        <strain evidence="1">JKM2019</strain>
    </source>
</reference>
<gene>
    <name evidence="1" type="ORF">HUG17_7591</name>
</gene>
<name>A0A9D4NTB7_DERFA</name>
<comment type="caution">
    <text evidence="1">The sequence shown here is derived from an EMBL/GenBank/DDBJ whole genome shotgun (WGS) entry which is preliminary data.</text>
</comment>
<protein>
    <submittedName>
        <fullName evidence="1">Uncharacterized protein</fullName>
    </submittedName>
</protein>
<dbReference type="Proteomes" id="UP000828236">
    <property type="component" value="Unassembled WGS sequence"/>
</dbReference>